<dbReference type="EMBL" id="LQYS01000112">
    <property type="protein sequence ID" value="KYD07985.1"/>
    <property type="molecule type" value="Genomic_DNA"/>
</dbReference>
<protein>
    <submittedName>
        <fullName evidence="1">Uncharacterized protein</fullName>
    </submittedName>
</protein>
<accession>A0A150L6T5</accession>
<comment type="caution">
    <text evidence="1">The sequence shown here is derived from an EMBL/GenBank/DDBJ whole genome shotgun (WGS) entry which is preliminary data.</text>
</comment>
<dbReference type="Proteomes" id="UP000075455">
    <property type="component" value="Unassembled WGS sequence"/>
</dbReference>
<organism evidence="1 2">
    <name type="scientific">Saccharococcus caldoxylosilyticus</name>
    <dbReference type="NCBI Taxonomy" id="81408"/>
    <lineage>
        <taxon>Bacteria</taxon>
        <taxon>Bacillati</taxon>
        <taxon>Bacillota</taxon>
        <taxon>Bacilli</taxon>
        <taxon>Bacillales</taxon>
        <taxon>Anoxybacillaceae</taxon>
        <taxon>Saccharococcus</taxon>
    </lineage>
</organism>
<reference evidence="1 2" key="1">
    <citation type="submission" date="2016-01" db="EMBL/GenBank/DDBJ databases">
        <title>Draft Genome Sequences of Seven Thermophilic Sporeformers Isolated from Foods.</title>
        <authorList>
            <person name="Berendsen E.M."/>
            <person name="Wells-Bennik M.H."/>
            <person name="Krawcyk A.O."/>
            <person name="De Jong A."/>
            <person name="Holsappel S."/>
            <person name="Eijlander R.T."/>
            <person name="Kuipers O.P."/>
        </authorList>
    </citation>
    <scope>NUCLEOTIDE SEQUENCE [LARGE SCALE GENOMIC DNA]</scope>
    <source>
        <strain evidence="1 2">B4119</strain>
    </source>
</reference>
<dbReference type="STRING" id="81408.B4119_4297"/>
<gene>
    <name evidence="1" type="ORF">B4119_4297</name>
</gene>
<dbReference type="AlphaFoldDB" id="A0A150L6T5"/>
<evidence type="ECO:0000313" key="2">
    <source>
        <dbReference type="Proteomes" id="UP000075455"/>
    </source>
</evidence>
<name>A0A150L6T5_9BACL</name>
<dbReference type="PATRIC" id="fig|81408.3.peg.872"/>
<evidence type="ECO:0000313" key="1">
    <source>
        <dbReference type="EMBL" id="KYD07985.1"/>
    </source>
</evidence>
<sequence>MKHVTPFLLINIRRLHLKTLQQIPKKEKPSLIHQKKRKNYFFFAENTDKTLIYYPMKKE</sequence>
<proteinExistence type="predicted"/>